<protein>
    <submittedName>
        <fullName evidence="1">Uncharacterized protein</fullName>
    </submittedName>
</protein>
<keyword evidence="2" id="KW-1185">Reference proteome</keyword>
<evidence type="ECO:0000313" key="1">
    <source>
        <dbReference type="EMBL" id="KAF0747813.1"/>
    </source>
</evidence>
<accession>A0A6G0Y1W0</accession>
<organism evidence="1 2">
    <name type="scientific">Aphis craccivora</name>
    <name type="common">Cowpea aphid</name>
    <dbReference type="NCBI Taxonomy" id="307492"/>
    <lineage>
        <taxon>Eukaryota</taxon>
        <taxon>Metazoa</taxon>
        <taxon>Ecdysozoa</taxon>
        <taxon>Arthropoda</taxon>
        <taxon>Hexapoda</taxon>
        <taxon>Insecta</taxon>
        <taxon>Pterygota</taxon>
        <taxon>Neoptera</taxon>
        <taxon>Paraneoptera</taxon>
        <taxon>Hemiptera</taxon>
        <taxon>Sternorrhyncha</taxon>
        <taxon>Aphidomorpha</taxon>
        <taxon>Aphidoidea</taxon>
        <taxon>Aphididae</taxon>
        <taxon>Aphidini</taxon>
        <taxon>Aphis</taxon>
        <taxon>Aphis</taxon>
    </lineage>
</organism>
<reference evidence="1 2" key="1">
    <citation type="submission" date="2019-08" db="EMBL/GenBank/DDBJ databases">
        <title>Whole genome of Aphis craccivora.</title>
        <authorList>
            <person name="Voronova N.V."/>
            <person name="Shulinski R.S."/>
            <person name="Bandarenka Y.V."/>
            <person name="Zhorov D.G."/>
            <person name="Warner D."/>
        </authorList>
    </citation>
    <scope>NUCLEOTIDE SEQUENCE [LARGE SCALE GENOMIC DNA]</scope>
    <source>
        <strain evidence="1">180601</strain>
        <tissue evidence="1">Whole Body</tissue>
    </source>
</reference>
<dbReference type="AlphaFoldDB" id="A0A6G0Y1W0"/>
<name>A0A6G0Y1W0_APHCR</name>
<gene>
    <name evidence="1" type="ORF">FWK35_00027316</name>
</gene>
<dbReference type="Proteomes" id="UP000478052">
    <property type="component" value="Unassembled WGS sequence"/>
</dbReference>
<comment type="caution">
    <text evidence="1">The sequence shown here is derived from an EMBL/GenBank/DDBJ whole genome shotgun (WGS) entry which is preliminary data.</text>
</comment>
<proteinExistence type="predicted"/>
<sequence length="62" mass="7418">MIFILNFQKDRHDKFKKKKKNQKKMATCEQQGRFWDVWDSRGSDCIRVQQVPLCAEETHCAS</sequence>
<evidence type="ECO:0000313" key="2">
    <source>
        <dbReference type="Proteomes" id="UP000478052"/>
    </source>
</evidence>
<dbReference type="EMBL" id="VUJU01006707">
    <property type="protein sequence ID" value="KAF0747813.1"/>
    <property type="molecule type" value="Genomic_DNA"/>
</dbReference>